<sequence length="124" mass="12489">MRSRLTAALLLLLPVFLLAGATPTDALTSAHRAASVAALHAGPADPAHKWHDLSTPGVDQQHRMPRLQARTGPYAVSGGVAVLAGAGPHRALLAMGKHGMAGPGLPVPPGTSIAPARAPPSTAQ</sequence>
<feature type="signal peptide" evidence="2">
    <location>
        <begin position="1"/>
        <end position="21"/>
    </location>
</feature>
<comment type="caution">
    <text evidence="3">The sequence shown here is derived from an EMBL/GenBank/DDBJ whole genome shotgun (WGS) entry which is preliminary data.</text>
</comment>
<feature type="chain" id="PRO_5047463589" evidence="2">
    <location>
        <begin position="22"/>
        <end position="124"/>
    </location>
</feature>
<proteinExistence type="predicted"/>
<accession>A0ABW6T2F1</accession>
<organism evidence="3 4">
    <name type="scientific">Microtetraspora malaysiensis</name>
    <dbReference type="NCBI Taxonomy" id="161358"/>
    <lineage>
        <taxon>Bacteria</taxon>
        <taxon>Bacillati</taxon>
        <taxon>Actinomycetota</taxon>
        <taxon>Actinomycetes</taxon>
        <taxon>Streptosporangiales</taxon>
        <taxon>Streptosporangiaceae</taxon>
        <taxon>Microtetraspora</taxon>
    </lineage>
</organism>
<name>A0ABW6T2F1_9ACTN</name>
<gene>
    <name evidence="3" type="ORF">ACFYXI_37895</name>
</gene>
<keyword evidence="2" id="KW-0732">Signal</keyword>
<keyword evidence="4" id="KW-1185">Reference proteome</keyword>
<evidence type="ECO:0000313" key="3">
    <source>
        <dbReference type="EMBL" id="MFF3671373.1"/>
    </source>
</evidence>
<evidence type="ECO:0000313" key="4">
    <source>
        <dbReference type="Proteomes" id="UP001602013"/>
    </source>
</evidence>
<protein>
    <submittedName>
        <fullName evidence="3">Uncharacterized protein</fullName>
    </submittedName>
</protein>
<evidence type="ECO:0000256" key="2">
    <source>
        <dbReference type="SAM" id="SignalP"/>
    </source>
</evidence>
<dbReference type="EMBL" id="JBIASD010000045">
    <property type="protein sequence ID" value="MFF3671373.1"/>
    <property type="molecule type" value="Genomic_DNA"/>
</dbReference>
<reference evidence="3 4" key="1">
    <citation type="submission" date="2024-10" db="EMBL/GenBank/DDBJ databases">
        <title>The Natural Products Discovery Center: Release of the First 8490 Sequenced Strains for Exploring Actinobacteria Biosynthetic Diversity.</title>
        <authorList>
            <person name="Kalkreuter E."/>
            <person name="Kautsar S.A."/>
            <person name="Yang D."/>
            <person name="Bader C.D."/>
            <person name="Teijaro C.N."/>
            <person name="Fluegel L."/>
            <person name="Davis C.M."/>
            <person name="Simpson J.R."/>
            <person name="Lauterbach L."/>
            <person name="Steele A.D."/>
            <person name="Gui C."/>
            <person name="Meng S."/>
            <person name="Li G."/>
            <person name="Viehrig K."/>
            <person name="Ye F."/>
            <person name="Su P."/>
            <person name="Kiefer A.F."/>
            <person name="Nichols A."/>
            <person name="Cepeda A.J."/>
            <person name="Yan W."/>
            <person name="Fan B."/>
            <person name="Jiang Y."/>
            <person name="Adhikari A."/>
            <person name="Zheng C.-J."/>
            <person name="Schuster L."/>
            <person name="Cowan T.M."/>
            <person name="Smanski M.J."/>
            <person name="Chevrette M.G."/>
            <person name="De Carvalho L.P.S."/>
            <person name="Shen B."/>
        </authorList>
    </citation>
    <scope>NUCLEOTIDE SEQUENCE [LARGE SCALE GENOMIC DNA]</scope>
    <source>
        <strain evidence="3 4">NPDC002173</strain>
    </source>
</reference>
<dbReference type="Proteomes" id="UP001602013">
    <property type="component" value="Unassembled WGS sequence"/>
</dbReference>
<feature type="region of interest" description="Disordered" evidence="1">
    <location>
        <begin position="103"/>
        <end position="124"/>
    </location>
</feature>
<evidence type="ECO:0000256" key="1">
    <source>
        <dbReference type="SAM" id="MobiDB-lite"/>
    </source>
</evidence>
<dbReference type="RefSeq" id="WP_387417558.1">
    <property type="nucleotide sequence ID" value="NZ_CP191998.1"/>
</dbReference>